<dbReference type="EMBL" id="LCAH01000003">
    <property type="protein sequence ID" value="KKR87376.1"/>
    <property type="molecule type" value="Genomic_DNA"/>
</dbReference>
<gene>
    <name evidence="2" type="ORF">UU35_C0003G0002</name>
</gene>
<dbReference type="Proteomes" id="UP000034616">
    <property type="component" value="Unassembled WGS sequence"/>
</dbReference>
<sequence>MTFSVARLIFLSFVLSVFVPFQTLAAGIAVFTLSPTSSSVIVGERLTVDIEVHPNGESLDTVRSFLSFPPQLLKIEEITLHDLFSRSSPGNSFDNVQGTMSYGGFNLDHVVTESGVFATVTFSALTAGEAKIQVLDTSRLIFNGEEKANPSGHGSTVVMIIPAKAQESSVSILVESLNHPNQETWSKDNDIVFTWHGNDFLPVGYSVTLDHDPQTEPSGEFVMQTSQSYSDVTDGIWYFHVQGISDDGFKTDTVHYQVKIDSHIPNVVSPTLERIRYIEGETALLTFGTTDDDSGIDHYEVSVNQSAYEQKKSPIVISDLKVGDYLAEVKAVDRAGNERYGKIGFRVYPKGTILPPEDKPSVREQSLTSQVTESVSFFKNHLRLLITVVLAALLIFGIIGTILFRRRKSRS</sequence>
<keyword evidence="1" id="KW-0812">Transmembrane</keyword>
<keyword evidence="1" id="KW-0472">Membrane</keyword>
<proteinExistence type="predicted"/>
<evidence type="ECO:0008006" key="4">
    <source>
        <dbReference type="Google" id="ProtNLM"/>
    </source>
</evidence>
<comment type="caution">
    <text evidence="2">The sequence shown here is derived from an EMBL/GenBank/DDBJ whole genome shotgun (WGS) entry which is preliminary data.</text>
</comment>
<evidence type="ECO:0000313" key="3">
    <source>
        <dbReference type="Proteomes" id="UP000034616"/>
    </source>
</evidence>
<organism evidence="2 3">
    <name type="scientific">Candidatus Uhrbacteria bacterium GW2011_GWC2_41_11</name>
    <dbReference type="NCBI Taxonomy" id="1618985"/>
    <lineage>
        <taxon>Bacteria</taxon>
        <taxon>Candidatus Uhriibacteriota</taxon>
    </lineage>
</organism>
<dbReference type="SUPFAM" id="SSF49384">
    <property type="entry name" value="Carbohydrate-binding domain"/>
    <property type="match status" value="1"/>
</dbReference>
<accession>A0A0G0UIN0</accession>
<dbReference type="CDD" id="cd08547">
    <property type="entry name" value="Type_II_cohesin"/>
    <property type="match status" value="1"/>
</dbReference>
<feature type="transmembrane region" description="Helical" evidence="1">
    <location>
        <begin position="384"/>
        <end position="404"/>
    </location>
</feature>
<keyword evidence="1" id="KW-1133">Transmembrane helix</keyword>
<protein>
    <recommendedName>
        <fullName evidence="4">Cohesin domain-containing protein</fullName>
    </recommendedName>
</protein>
<dbReference type="AlphaFoldDB" id="A0A0G0UIN0"/>
<dbReference type="GO" id="GO:0030246">
    <property type="term" value="F:carbohydrate binding"/>
    <property type="evidence" value="ECO:0007669"/>
    <property type="project" value="InterPro"/>
</dbReference>
<dbReference type="Gene3D" id="2.60.40.680">
    <property type="match status" value="1"/>
</dbReference>
<evidence type="ECO:0000313" key="2">
    <source>
        <dbReference type="EMBL" id="KKR87376.1"/>
    </source>
</evidence>
<reference evidence="2 3" key="1">
    <citation type="journal article" date="2015" name="Nature">
        <title>rRNA introns, odd ribosomes, and small enigmatic genomes across a large radiation of phyla.</title>
        <authorList>
            <person name="Brown C.T."/>
            <person name="Hug L.A."/>
            <person name="Thomas B.C."/>
            <person name="Sharon I."/>
            <person name="Castelle C.J."/>
            <person name="Singh A."/>
            <person name="Wilkins M.J."/>
            <person name="Williams K.H."/>
            <person name="Banfield J.F."/>
        </authorList>
    </citation>
    <scope>NUCLEOTIDE SEQUENCE [LARGE SCALE GENOMIC DNA]</scope>
</reference>
<dbReference type="InterPro" id="IPR008965">
    <property type="entry name" value="CBM2/CBM3_carb-bd_dom_sf"/>
</dbReference>
<evidence type="ECO:0000256" key="1">
    <source>
        <dbReference type="SAM" id="Phobius"/>
    </source>
</evidence>
<name>A0A0G0UIN0_9BACT</name>